<proteinExistence type="predicted"/>
<feature type="compositionally biased region" description="Low complexity" evidence="1">
    <location>
        <begin position="22"/>
        <end position="36"/>
    </location>
</feature>
<reference evidence="2 3" key="1">
    <citation type="journal article" date="2020" name="Nature">
        <title>Six reference-quality genomes reveal evolution of bat adaptations.</title>
        <authorList>
            <person name="Jebb D."/>
            <person name="Huang Z."/>
            <person name="Pippel M."/>
            <person name="Hughes G.M."/>
            <person name="Lavrichenko K."/>
            <person name="Devanna P."/>
            <person name="Winkler S."/>
            <person name="Jermiin L.S."/>
            <person name="Skirmuntt E.C."/>
            <person name="Katzourakis A."/>
            <person name="Burkitt-Gray L."/>
            <person name="Ray D.A."/>
            <person name="Sullivan K.A.M."/>
            <person name="Roscito J.G."/>
            <person name="Kirilenko B.M."/>
            <person name="Davalos L.M."/>
            <person name="Corthals A.P."/>
            <person name="Power M.L."/>
            <person name="Jones G."/>
            <person name="Ransome R.D."/>
            <person name="Dechmann D.K.N."/>
            <person name="Locatelli A.G."/>
            <person name="Puechmaille S.J."/>
            <person name="Fedrigo O."/>
            <person name="Jarvis E.D."/>
            <person name="Hiller M."/>
            <person name="Vernes S.C."/>
            <person name="Myers E.W."/>
            <person name="Teeling E.C."/>
        </authorList>
    </citation>
    <scope>NUCLEOTIDE SEQUENCE [LARGE SCALE GENOMIC DNA]</scope>
    <source>
        <strain evidence="2">MRhiFer1</strain>
        <tissue evidence="2">Lung</tissue>
    </source>
</reference>
<name>A0A7J7ZRB8_RHIFE</name>
<dbReference type="AlphaFoldDB" id="A0A7J7ZRB8"/>
<dbReference type="EMBL" id="JACAGC010000003">
    <property type="protein sequence ID" value="KAF6376396.1"/>
    <property type="molecule type" value="Genomic_DNA"/>
</dbReference>
<organism evidence="2 3">
    <name type="scientific">Rhinolophus ferrumequinum</name>
    <name type="common">Greater horseshoe bat</name>
    <dbReference type="NCBI Taxonomy" id="59479"/>
    <lineage>
        <taxon>Eukaryota</taxon>
        <taxon>Metazoa</taxon>
        <taxon>Chordata</taxon>
        <taxon>Craniata</taxon>
        <taxon>Vertebrata</taxon>
        <taxon>Euteleostomi</taxon>
        <taxon>Mammalia</taxon>
        <taxon>Eutheria</taxon>
        <taxon>Laurasiatheria</taxon>
        <taxon>Chiroptera</taxon>
        <taxon>Yinpterochiroptera</taxon>
        <taxon>Rhinolophoidea</taxon>
        <taxon>Rhinolophidae</taxon>
        <taxon>Rhinolophinae</taxon>
        <taxon>Rhinolophus</taxon>
    </lineage>
</organism>
<evidence type="ECO:0000256" key="1">
    <source>
        <dbReference type="SAM" id="MobiDB-lite"/>
    </source>
</evidence>
<accession>A0A7J7ZRB8</accession>
<gene>
    <name evidence="2" type="ORF">mRhiFer1_009588</name>
</gene>
<feature type="region of interest" description="Disordered" evidence="1">
    <location>
        <begin position="1"/>
        <end position="115"/>
    </location>
</feature>
<sequence length="156" mass="16566">MPAAPPPAPPASRHLWPRYPRSGGSVADSGVASASSWRTAALGSAAGMLRAQGPGAAGRRGRRRGGASLSPLPGARAGARVPRPRHCEGAIGKLQRRPAERPPRDPRRRRVFLAPPRGRALGAELEAPRLVRAGALDPARREAREKWVLTSDLRLP</sequence>
<dbReference type="Proteomes" id="UP000585614">
    <property type="component" value="Unassembled WGS sequence"/>
</dbReference>
<protein>
    <submittedName>
        <fullName evidence="2">Uncharacterized protein</fullName>
    </submittedName>
</protein>
<feature type="compositionally biased region" description="Low complexity" evidence="1">
    <location>
        <begin position="71"/>
        <end position="81"/>
    </location>
</feature>
<evidence type="ECO:0000313" key="3">
    <source>
        <dbReference type="Proteomes" id="UP000585614"/>
    </source>
</evidence>
<comment type="caution">
    <text evidence="2">The sequence shown here is derived from an EMBL/GenBank/DDBJ whole genome shotgun (WGS) entry which is preliminary data.</text>
</comment>
<feature type="compositionally biased region" description="Pro residues" evidence="1">
    <location>
        <begin position="1"/>
        <end position="10"/>
    </location>
</feature>
<evidence type="ECO:0000313" key="2">
    <source>
        <dbReference type="EMBL" id="KAF6376396.1"/>
    </source>
</evidence>